<evidence type="ECO:0000256" key="1">
    <source>
        <dbReference type="ARBA" id="ARBA00022630"/>
    </source>
</evidence>
<evidence type="ECO:0000256" key="2">
    <source>
        <dbReference type="ARBA" id="ARBA00022643"/>
    </source>
</evidence>
<keyword evidence="2" id="KW-0288">FMN</keyword>
<feature type="domain" description="HTH luxR-type" evidence="5">
    <location>
        <begin position="186"/>
        <end position="251"/>
    </location>
</feature>
<evidence type="ECO:0008006" key="9">
    <source>
        <dbReference type="Google" id="ProtNLM"/>
    </source>
</evidence>
<feature type="domain" description="PAS" evidence="6">
    <location>
        <begin position="79"/>
        <end position="128"/>
    </location>
</feature>
<evidence type="ECO:0000256" key="4">
    <source>
        <dbReference type="SAM" id="MobiDB-lite"/>
    </source>
</evidence>
<evidence type="ECO:0000259" key="6">
    <source>
        <dbReference type="PROSITE" id="PS50112"/>
    </source>
</evidence>
<dbReference type="Proteomes" id="UP000216147">
    <property type="component" value="Unassembled WGS sequence"/>
</dbReference>
<sequence length="252" mass="27410">MLEPLPHGAAQANADRLSDSAKPATTGSASLLLSPGLCCDHGDGDAVIDYDLDEDGSTLLSSIVNSPIASVISNPRLPDNPIIAVNQAFCDLTGYRDDEIVGRNCRFLAGPATEPWLTERIRQGTRDRKPTLVEILNYKRDGQPFRNAVLVAPVFLPDGELEYFIGSQVELDQDAVGPSSSRHHHAVQVVRTLSPRQREVLQQIAAGYRSKQISFSLNLSEKTVKMHRALILEKIGTHNIADAIRLAVEAGL</sequence>
<dbReference type="EMBL" id="NCEQ01000006">
    <property type="protein sequence ID" value="OYX57373.1"/>
    <property type="molecule type" value="Genomic_DNA"/>
</dbReference>
<evidence type="ECO:0000313" key="7">
    <source>
        <dbReference type="EMBL" id="OYX57373.1"/>
    </source>
</evidence>
<evidence type="ECO:0000313" key="8">
    <source>
        <dbReference type="Proteomes" id="UP000216147"/>
    </source>
</evidence>
<dbReference type="PANTHER" id="PTHR47429:SF2">
    <property type="entry name" value="PROTEIN TWIN LOV 1"/>
    <property type="match status" value="1"/>
</dbReference>
<dbReference type="InterPro" id="IPR000792">
    <property type="entry name" value="Tscrpt_reg_LuxR_C"/>
</dbReference>
<feature type="region of interest" description="Disordered" evidence="4">
    <location>
        <begin position="1"/>
        <end position="22"/>
    </location>
</feature>
<dbReference type="InterPro" id="IPR016032">
    <property type="entry name" value="Sig_transdc_resp-reg_C-effctor"/>
</dbReference>
<dbReference type="CDD" id="cd00130">
    <property type="entry name" value="PAS"/>
    <property type="match status" value="1"/>
</dbReference>
<comment type="caution">
    <text evidence="7">The sequence shown here is derived from an EMBL/GenBank/DDBJ whole genome shotgun (WGS) entry which is preliminary data.</text>
</comment>
<dbReference type="InterPro" id="IPR000014">
    <property type="entry name" value="PAS"/>
</dbReference>
<dbReference type="PROSITE" id="PS50043">
    <property type="entry name" value="HTH_LUXR_2"/>
    <property type="match status" value="1"/>
</dbReference>
<dbReference type="SMART" id="SM00421">
    <property type="entry name" value="HTH_LUXR"/>
    <property type="match status" value="1"/>
</dbReference>
<protein>
    <recommendedName>
        <fullName evidence="9">Histidine kinase</fullName>
    </recommendedName>
</protein>
<dbReference type="Pfam" id="PF00196">
    <property type="entry name" value="GerE"/>
    <property type="match status" value="1"/>
</dbReference>
<keyword evidence="3" id="KW-0157">Chromophore</keyword>
<organism evidence="7 8">
    <name type="scientific">Brevundimonas subvibrioides</name>
    <dbReference type="NCBI Taxonomy" id="74313"/>
    <lineage>
        <taxon>Bacteria</taxon>
        <taxon>Pseudomonadati</taxon>
        <taxon>Pseudomonadota</taxon>
        <taxon>Alphaproteobacteria</taxon>
        <taxon>Caulobacterales</taxon>
        <taxon>Caulobacteraceae</taxon>
        <taxon>Brevundimonas</taxon>
    </lineage>
</organism>
<dbReference type="SUPFAM" id="SSF46894">
    <property type="entry name" value="C-terminal effector domain of the bipartite response regulators"/>
    <property type="match status" value="1"/>
</dbReference>
<dbReference type="InterPro" id="IPR036388">
    <property type="entry name" value="WH-like_DNA-bd_sf"/>
</dbReference>
<dbReference type="Pfam" id="PF13426">
    <property type="entry name" value="PAS_9"/>
    <property type="match status" value="1"/>
</dbReference>
<dbReference type="AlphaFoldDB" id="A0A258HM20"/>
<dbReference type="PANTHER" id="PTHR47429">
    <property type="entry name" value="PROTEIN TWIN LOV 1"/>
    <property type="match status" value="1"/>
</dbReference>
<proteinExistence type="predicted"/>
<dbReference type="GO" id="GO:0003677">
    <property type="term" value="F:DNA binding"/>
    <property type="evidence" value="ECO:0007669"/>
    <property type="project" value="InterPro"/>
</dbReference>
<evidence type="ECO:0000259" key="5">
    <source>
        <dbReference type="PROSITE" id="PS50043"/>
    </source>
</evidence>
<dbReference type="PROSITE" id="PS50112">
    <property type="entry name" value="PAS"/>
    <property type="match status" value="1"/>
</dbReference>
<dbReference type="GO" id="GO:0006355">
    <property type="term" value="P:regulation of DNA-templated transcription"/>
    <property type="evidence" value="ECO:0007669"/>
    <property type="project" value="InterPro"/>
</dbReference>
<dbReference type="CDD" id="cd06170">
    <property type="entry name" value="LuxR_C_like"/>
    <property type="match status" value="1"/>
</dbReference>
<accession>A0A258HM20</accession>
<reference evidence="7 8" key="1">
    <citation type="submission" date="2017-03" db="EMBL/GenBank/DDBJ databases">
        <title>Lifting the veil on microbial sulfur biogeochemistry in mining wastewaters.</title>
        <authorList>
            <person name="Kantor R.S."/>
            <person name="Colenbrander Nelson T."/>
            <person name="Marshall S."/>
            <person name="Bennett D."/>
            <person name="Apte S."/>
            <person name="Camacho D."/>
            <person name="Thomas B.C."/>
            <person name="Warren L.A."/>
            <person name="Banfield J.F."/>
        </authorList>
    </citation>
    <scope>NUCLEOTIDE SEQUENCE [LARGE SCALE GENOMIC DNA]</scope>
    <source>
        <strain evidence="7">32-68-21</strain>
    </source>
</reference>
<gene>
    <name evidence="7" type="ORF">B7Y86_06615</name>
</gene>
<dbReference type="Gene3D" id="1.10.10.10">
    <property type="entry name" value="Winged helix-like DNA-binding domain superfamily/Winged helix DNA-binding domain"/>
    <property type="match status" value="1"/>
</dbReference>
<evidence type="ECO:0000256" key="3">
    <source>
        <dbReference type="ARBA" id="ARBA00022991"/>
    </source>
</evidence>
<dbReference type="Gene3D" id="3.30.450.20">
    <property type="entry name" value="PAS domain"/>
    <property type="match status" value="1"/>
</dbReference>
<dbReference type="InterPro" id="IPR035965">
    <property type="entry name" value="PAS-like_dom_sf"/>
</dbReference>
<keyword evidence="1" id="KW-0285">Flavoprotein</keyword>
<dbReference type="SUPFAM" id="SSF55785">
    <property type="entry name" value="PYP-like sensor domain (PAS domain)"/>
    <property type="match status" value="1"/>
</dbReference>
<name>A0A258HM20_9CAUL</name>
<dbReference type="PRINTS" id="PR00038">
    <property type="entry name" value="HTHLUXR"/>
</dbReference>
<dbReference type="NCBIfam" id="TIGR00229">
    <property type="entry name" value="sensory_box"/>
    <property type="match status" value="1"/>
</dbReference>